<feature type="chain" id="PRO_5045104128" evidence="1">
    <location>
        <begin position="36"/>
        <end position="291"/>
    </location>
</feature>
<accession>A0ABW4F4X8</accession>
<dbReference type="RefSeq" id="WP_344723692.1">
    <property type="nucleotide sequence ID" value="NZ_BAAAUS010000023.1"/>
</dbReference>
<gene>
    <name evidence="3" type="ORF">ACFSJD_32850</name>
</gene>
<proteinExistence type="predicted"/>
<dbReference type="Pfam" id="PF12697">
    <property type="entry name" value="Abhydrolase_6"/>
    <property type="match status" value="1"/>
</dbReference>
<dbReference type="SUPFAM" id="SSF53474">
    <property type="entry name" value="alpha/beta-Hydrolases"/>
    <property type="match status" value="1"/>
</dbReference>
<comment type="caution">
    <text evidence="3">The sequence shown here is derived from an EMBL/GenBank/DDBJ whole genome shotgun (WGS) entry which is preliminary data.</text>
</comment>
<evidence type="ECO:0000256" key="1">
    <source>
        <dbReference type="SAM" id="SignalP"/>
    </source>
</evidence>
<dbReference type="GO" id="GO:0016787">
    <property type="term" value="F:hydrolase activity"/>
    <property type="evidence" value="ECO:0007669"/>
    <property type="project" value="UniProtKB-KW"/>
</dbReference>
<keyword evidence="3" id="KW-0378">Hydrolase</keyword>
<dbReference type="InterPro" id="IPR052897">
    <property type="entry name" value="Sec-Metab_Biosynth_Hydrolase"/>
</dbReference>
<keyword evidence="4" id="KW-1185">Reference proteome</keyword>
<sequence length="291" mass="30017">MHTSSGKLHSALLTGALSAVLALGVATVTGTTAQAATPADPGSVAHAAPAQAAPKPTIVLVHGAWADASSWNAEVDALQRDGYVVRAIDNPLRGLTSDAEEVKDFLSTIKGPIVLVGHSYGGAVITNAAAGNPNVKVLVYVDAAAPDVGETNGQLSGKTSALSGNPATLFDSTPYVGAPAGAVQYYLKENIFLHNFAPDLPTRTAQQLWATQRPAAAAAFNTPSTAAAWKTIPSWYVIGTKDQIITPQSQLAMAHRAHSHIVEVPGGSHLTLISHPVEVTNQILAAARTVH</sequence>
<dbReference type="InterPro" id="IPR029058">
    <property type="entry name" value="AB_hydrolase_fold"/>
</dbReference>
<reference evidence="4" key="1">
    <citation type="journal article" date="2019" name="Int. J. Syst. Evol. Microbiol.">
        <title>The Global Catalogue of Microorganisms (GCM) 10K type strain sequencing project: providing services to taxonomists for standard genome sequencing and annotation.</title>
        <authorList>
            <consortium name="The Broad Institute Genomics Platform"/>
            <consortium name="The Broad Institute Genome Sequencing Center for Infectious Disease"/>
            <person name="Wu L."/>
            <person name="Ma J."/>
        </authorList>
    </citation>
    <scope>NUCLEOTIDE SEQUENCE [LARGE SCALE GENOMIC DNA]</scope>
    <source>
        <strain evidence="4">CCM 7043</strain>
    </source>
</reference>
<name>A0ABW4F4X8_9PSEU</name>
<dbReference type="EMBL" id="JBHUCO010000045">
    <property type="protein sequence ID" value="MFD1522327.1"/>
    <property type="molecule type" value="Genomic_DNA"/>
</dbReference>
<dbReference type="Gene3D" id="3.40.50.1820">
    <property type="entry name" value="alpha/beta hydrolase"/>
    <property type="match status" value="1"/>
</dbReference>
<dbReference type="InterPro" id="IPR000073">
    <property type="entry name" value="AB_hydrolase_1"/>
</dbReference>
<dbReference type="Proteomes" id="UP001597114">
    <property type="component" value="Unassembled WGS sequence"/>
</dbReference>
<evidence type="ECO:0000313" key="3">
    <source>
        <dbReference type="EMBL" id="MFD1522327.1"/>
    </source>
</evidence>
<protein>
    <submittedName>
        <fullName evidence="3">Alpha/beta hydrolase</fullName>
    </submittedName>
</protein>
<feature type="domain" description="AB hydrolase-1" evidence="2">
    <location>
        <begin position="58"/>
        <end position="279"/>
    </location>
</feature>
<organism evidence="3 4">
    <name type="scientific">Pseudonocardia yunnanensis</name>
    <dbReference type="NCBI Taxonomy" id="58107"/>
    <lineage>
        <taxon>Bacteria</taxon>
        <taxon>Bacillati</taxon>
        <taxon>Actinomycetota</taxon>
        <taxon>Actinomycetes</taxon>
        <taxon>Pseudonocardiales</taxon>
        <taxon>Pseudonocardiaceae</taxon>
        <taxon>Pseudonocardia</taxon>
    </lineage>
</organism>
<dbReference type="PANTHER" id="PTHR37017:SF11">
    <property type="entry name" value="ESTERASE_LIPASE_THIOESTERASE DOMAIN-CONTAINING PROTEIN"/>
    <property type="match status" value="1"/>
</dbReference>
<feature type="signal peptide" evidence="1">
    <location>
        <begin position="1"/>
        <end position="35"/>
    </location>
</feature>
<dbReference type="PANTHER" id="PTHR37017">
    <property type="entry name" value="AB HYDROLASE-1 DOMAIN-CONTAINING PROTEIN-RELATED"/>
    <property type="match status" value="1"/>
</dbReference>
<keyword evidence="1" id="KW-0732">Signal</keyword>
<evidence type="ECO:0000313" key="4">
    <source>
        <dbReference type="Proteomes" id="UP001597114"/>
    </source>
</evidence>
<evidence type="ECO:0000259" key="2">
    <source>
        <dbReference type="Pfam" id="PF12697"/>
    </source>
</evidence>